<evidence type="ECO:0000256" key="5">
    <source>
        <dbReference type="ARBA" id="ARBA00022737"/>
    </source>
</evidence>
<dbReference type="PROSITE" id="PS01159">
    <property type="entry name" value="WW_DOMAIN_1"/>
    <property type="match status" value="2"/>
</dbReference>
<dbReference type="Gene3D" id="2.20.70.10">
    <property type="match status" value="1"/>
</dbReference>
<protein>
    <recommendedName>
        <fullName evidence="3">HECT-type E3 ubiquitin transferase</fullName>
        <ecNumber evidence="3">2.3.2.26</ecNumber>
    </recommendedName>
</protein>
<dbReference type="SMART" id="SM00456">
    <property type="entry name" value="WW"/>
    <property type="match status" value="2"/>
</dbReference>
<dbReference type="Proteomes" id="UP000277204">
    <property type="component" value="Unassembled WGS sequence"/>
</dbReference>
<organism evidence="8 9">
    <name type="scientific">Schistosoma margrebowiei</name>
    <dbReference type="NCBI Taxonomy" id="48269"/>
    <lineage>
        <taxon>Eukaryota</taxon>
        <taxon>Metazoa</taxon>
        <taxon>Spiralia</taxon>
        <taxon>Lophotrochozoa</taxon>
        <taxon>Platyhelminthes</taxon>
        <taxon>Trematoda</taxon>
        <taxon>Digenea</taxon>
        <taxon>Strigeidida</taxon>
        <taxon>Schistosomatoidea</taxon>
        <taxon>Schistosomatidae</taxon>
        <taxon>Schistosoma</taxon>
    </lineage>
</organism>
<comment type="caution">
    <text evidence="7">Lacks conserved residue(s) required for the propagation of feature annotation.</text>
</comment>
<dbReference type="GO" id="GO:0016567">
    <property type="term" value="P:protein ubiquitination"/>
    <property type="evidence" value="ECO:0007669"/>
    <property type="project" value="UniProtKB-UniPathway"/>
</dbReference>
<dbReference type="AlphaFoldDB" id="A0A183LN80"/>
<evidence type="ECO:0000313" key="8">
    <source>
        <dbReference type="EMBL" id="VDO65242.1"/>
    </source>
</evidence>
<dbReference type="STRING" id="48269.A0A183LN80"/>
<evidence type="ECO:0000313" key="9">
    <source>
        <dbReference type="Proteomes" id="UP000277204"/>
    </source>
</evidence>
<dbReference type="UniPathway" id="UPA00143"/>
<reference evidence="8 9" key="1">
    <citation type="submission" date="2018-11" db="EMBL/GenBank/DDBJ databases">
        <authorList>
            <consortium name="Pathogen Informatics"/>
        </authorList>
    </citation>
    <scope>NUCLEOTIDE SEQUENCE [LARGE SCALE GENOMIC DNA]</scope>
    <source>
        <strain evidence="8 9">Zambia</strain>
    </source>
</reference>
<dbReference type="FunFam" id="2.20.70.10:FF:000005">
    <property type="entry name" value="E3 ubiquitin-protein ligase"/>
    <property type="match status" value="1"/>
</dbReference>
<dbReference type="Pfam" id="PF00397">
    <property type="entry name" value="WW"/>
    <property type="match status" value="2"/>
</dbReference>
<evidence type="ECO:0000256" key="7">
    <source>
        <dbReference type="PROSITE-ProRule" id="PRU00104"/>
    </source>
</evidence>
<gene>
    <name evidence="8" type="ORF">SMRZ_LOCUS5255</name>
</gene>
<dbReference type="GO" id="GO:0005737">
    <property type="term" value="C:cytoplasm"/>
    <property type="evidence" value="ECO:0007669"/>
    <property type="project" value="TreeGrafter"/>
</dbReference>
<dbReference type="InterPro" id="IPR036020">
    <property type="entry name" value="WW_dom_sf"/>
</dbReference>
<dbReference type="PANTHER" id="PTHR11254">
    <property type="entry name" value="HECT DOMAIN UBIQUITIN-PROTEIN LIGASE"/>
    <property type="match status" value="1"/>
</dbReference>
<accession>A0A183LN80</accession>
<dbReference type="SUPFAM" id="SSF51045">
    <property type="entry name" value="WW domain"/>
    <property type="match status" value="2"/>
</dbReference>
<keyword evidence="9" id="KW-1185">Reference proteome</keyword>
<dbReference type="CDD" id="cd00201">
    <property type="entry name" value="WW"/>
    <property type="match status" value="2"/>
</dbReference>
<keyword evidence="6 7" id="KW-0833">Ubl conjugation pathway</keyword>
<dbReference type="PANTHER" id="PTHR11254:SF440">
    <property type="entry name" value="E3 UBIQUITIN-PROTEIN LIGASE NEDD-4"/>
    <property type="match status" value="1"/>
</dbReference>
<evidence type="ECO:0000256" key="4">
    <source>
        <dbReference type="ARBA" id="ARBA00022679"/>
    </source>
</evidence>
<dbReference type="InterPro" id="IPR035983">
    <property type="entry name" value="Hect_E3_ubiquitin_ligase"/>
</dbReference>
<dbReference type="Gene3D" id="3.90.1750.10">
    <property type="entry name" value="Hect, E3 ligase catalytic domains"/>
    <property type="match status" value="1"/>
</dbReference>
<dbReference type="InterPro" id="IPR001202">
    <property type="entry name" value="WW_dom"/>
</dbReference>
<dbReference type="SUPFAM" id="SSF56204">
    <property type="entry name" value="Hect, E3 ligase catalytic domain"/>
    <property type="match status" value="1"/>
</dbReference>
<dbReference type="InterPro" id="IPR050409">
    <property type="entry name" value="E3_ubiq-protein_ligase"/>
</dbReference>
<dbReference type="EMBL" id="UZAI01001782">
    <property type="protein sequence ID" value="VDO65242.1"/>
    <property type="molecule type" value="Genomic_DNA"/>
</dbReference>
<dbReference type="GO" id="GO:0048814">
    <property type="term" value="P:regulation of dendrite morphogenesis"/>
    <property type="evidence" value="ECO:0007669"/>
    <property type="project" value="TreeGrafter"/>
</dbReference>
<keyword evidence="4" id="KW-0808">Transferase</keyword>
<dbReference type="PROSITE" id="PS50237">
    <property type="entry name" value="HECT"/>
    <property type="match status" value="1"/>
</dbReference>
<comment type="pathway">
    <text evidence="2">Protein modification; protein ubiquitination.</text>
</comment>
<sequence length="301" mass="34758">MLDSNCQLIPPSSSNSDTNTIQLTDSSSSAITIINPTSRIESSSNEQGIDHVDKNRRIGEIVLGLDIAPGEEPLPEGWELARTASGRKFFINHNEHTTTWDDPRVVRSNIQITNGSLLTHEAQRHEMKDLGPLPPGWEERVHSNGRIFYINHNARTTQWEDPRLERLGGPAVPYSRNYKQKYDYFRSRLRAPRDPQAKFELRVTRAGIFEDSFRLIYGIKRPEVLMHRLWIEFIGEKGLDYGGVQREWFFLLSREMFNPYYGLFEYSAANTASLQMLVPWAKHLTAVTLQYSQQYDFILEP</sequence>
<comment type="catalytic activity">
    <reaction evidence="1">
        <text>S-ubiquitinyl-[E2 ubiquitin-conjugating enzyme]-L-cysteine + [acceptor protein]-L-lysine = [E2 ubiquitin-conjugating enzyme]-L-cysteine + N(6)-ubiquitinyl-[acceptor protein]-L-lysine.</text>
        <dbReference type="EC" id="2.3.2.26"/>
    </reaction>
</comment>
<dbReference type="EC" id="2.3.2.26" evidence="3"/>
<name>A0A183LN80_9TREM</name>
<evidence type="ECO:0000256" key="2">
    <source>
        <dbReference type="ARBA" id="ARBA00004906"/>
    </source>
</evidence>
<keyword evidence="5" id="KW-0677">Repeat</keyword>
<dbReference type="PROSITE" id="PS50020">
    <property type="entry name" value="WW_DOMAIN_2"/>
    <property type="match status" value="2"/>
</dbReference>
<dbReference type="GO" id="GO:0061630">
    <property type="term" value="F:ubiquitin protein ligase activity"/>
    <property type="evidence" value="ECO:0007669"/>
    <property type="project" value="UniProtKB-EC"/>
</dbReference>
<proteinExistence type="predicted"/>
<dbReference type="GO" id="GO:0019871">
    <property type="term" value="F:sodium channel inhibitor activity"/>
    <property type="evidence" value="ECO:0007669"/>
    <property type="project" value="TreeGrafter"/>
</dbReference>
<dbReference type="GO" id="GO:0006511">
    <property type="term" value="P:ubiquitin-dependent protein catabolic process"/>
    <property type="evidence" value="ECO:0007669"/>
    <property type="project" value="TreeGrafter"/>
</dbReference>
<dbReference type="InterPro" id="IPR000569">
    <property type="entry name" value="HECT_dom"/>
</dbReference>
<evidence type="ECO:0000256" key="1">
    <source>
        <dbReference type="ARBA" id="ARBA00000885"/>
    </source>
</evidence>
<evidence type="ECO:0000256" key="6">
    <source>
        <dbReference type="ARBA" id="ARBA00022786"/>
    </source>
</evidence>
<evidence type="ECO:0000256" key="3">
    <source>
        <dbReference type="ARBA" id="ARBA00012485"/>
    </source>
</evidence>